<dbReference type="AlphaFoldDB" id="A0AAV2QU67"/>
<evidence type="ECO:0000313" key="7">
    <source>
        <dbReference type="Proteomes" id="UP001497623"/>
    </source>
</evidence>
<evidence type="ECO:0000259" key="5">
    <source>
        <dbReference type="PROSITE" id="PS50865"/>
    </source>
</evidence>
<dbReference type="PROSITE" id="PS01360">
    <property type="entry name" value="ZF_MYND_1"/>
    <property type="match status" value="2"/>
</dbReference>
<dbReference type="GO" id="GO:0008270">
    <property type="term" value="F:zinc ion binding"/>
    <property type="evidence" value="ECO:0007669"/>
    <property type="project" value="UniProtKB-KW"/>
</dbReference>
<dbReference type="Pfam" id="PF01753">
    <property type="entry name" value="zf-MYND"/>
    <property type="match status" value="1"/>
</dbReference>
<dbReference type="PANTHER" id="PTHR28069:SF2">
    <property type="entry name" value="GH20023P"/>
    <property type="match status" value="1"/>
</dbReference>
<sequence length="466" mass="53809">MDLPICIGNYSSNCDVTDVEFLNCVKRFVNEHIQHYREFFFFLCHYCQLPAIPQQHLSRCGGCQLVSYCSRHCQKKDRSSHNYLCKEFPIVKGANSMHATGHRKDHIASLRNREALLPKAEDATMSIFRNPRVCHTCWEAHQDLLTDCNCLCVSYCSKKCAKADKVHKKEDCSSFPYIVQSYLGGYQQNLPSLRDLSVCDKFTLASDWNEIIPRKYSIILDISISLKYDNREDIEEEISLRMYLTFARLSCPMSLLYALQTLPQRRLGSDNHPLEDLTTLNIHVVTSSPLFNSEPWEFFMHRLPKLKQLNVVCVMQDKAFTPSFNLNTELSLLRCEDCKTKNRIITYSVQQMQYHMYFSSQEYTEPDVVVIFGTTYEMSASVDDYVHSEISYRNMTYSRDTVLILTDATEELVKQGACAVNSAQPVDQLVLPQINPLRGSSLNRAELGAETCIINEKYYFTCLRRK</sequence>
<comment type="caution">
    <text evidence="6">The sequence shown here is derived from an EMBL/GenBank/DDBJ whole genome shotgun (WGS) entry which is preliminary data.</text>
</comment>
<name>A0AAV2QU67_MEGNR</name>
<organism evidence="6 7">
    <name type="scientific">Meganyctiphanes norvegica</name>
    <name type="common">Northern krill</name>
    <name type="synonym">Thysanopoda norvegica</name>
    <dbReference type="NCBI Taxonomy" id="48144"/>
    <lineage>
        <taxon>Eukaryota</taxon>
        <taxon>Metazoa</taxon>
        <taxon>Ecdysozoa</taxon>
        <taxon>Arthropoda</taxon>
        <taxon>Crustacea</taxon>
        <taxon>Multicrustacea</taxon>
        <taxon>Malacostraca</taxon>
        <taxon>Eumalacostraca</taxon>
        <taxon>Eucarida</taxon>
        <taxon>Euphausiacea</taxon>
        <taxon>Euphausiidae</taxon>
        <taxon>Meganyctiphanes</taxon>
    </lineage>
</organism>
<feature type="domain" description="MYND-type" evidence="5">
    <location>
        <begin position="44"/>
        <end position="85"/>
    </location>
</feature>
<dbReference type="Proteomes" id="UP001497623">
    <property type="component" value="Unassembled WGS sequence"/>
</dbReference>
<dbReference type="SUPFAM" id="SSF144232">
    <property type="entry name" value="HIT/MYND zinc finger-like"/>
    <property type="match status" value="1"/>
</dbReference>
<dbReference type="PANTHER" id="PTHR28069">
    <property type="entry name" value="GH20023P"/>
    <property type="match status" value="1"/>
</dbReference>
<keyword evidence="7" id="KW-1185">Reference proteome</keyword>
<gene>
    <name evidence="6" type="ORF">MNOR_LOCUS15274</name>
</gene>
<dbReference type="InterPro" id="IPR002893">
    <property type="entry name" value="Znf_MYND"/>
</dbReference>
<evidence type="ECO:0000256" key="1">
    <source>
        <dbReference type="ARBA" id="ARBA00022723"/>
    </source>
</evidence>
<dbReference type="EMBL" id="CAXKWB010009485">
    <property type="protein sequence ID" value="CAL4094918.1"/>
    <property type="molecule type" value="Genomic_DNA"/>
</dbReference>
<evidence type="ECO:0000256" key="4">
    <source>
        <dbReference type="PROSITE-ProRule" id="PRU00134"/>
    </source>
</evidence>
<evidence type="ECO:0000256" key="3">
    <source>
        <dbReference type="ARBA" id="ARBA00022833"/>
    </source>
</evidence>
<evidence type="ECO:0000256" key="2">
    <source>
        <dbReference type="ARBA" id="ARBA00022771"/>
    </source>
</evidence>
<evidence type="ECO:0000313" key="6">
    <source>
        <dbReference type="EMBL" id="CAL4094918.1"/>
    </source>
</evidence>
<dbReference type="InterPro" id="IPR046824">
    <property type="entry name" value="Mss51-like_C"/>
</dbReference>
<protein>
    <recommendedName>
        <fullName evidence="5">MYND-type domain-containing protein</fullName>
    </recommendedName>
</protein>
<dbReference type="Pfam" id="PF20179">
    <property type="entry name" value="MSS51_C"/>
    <property type="match status" value="1"/>
</dbReference>
<reference evidence="6 7" key="1">
    <citation type="submission" date="2024-05" db="EMBL/GenBank/DDBJ databases">
        <authorList>
            <person name="Wallberg A."/>
        </authorList>
    </citation>
    <scope>NUCLEOTIDE SEQUENCE [LARGE SCALE GENOMIC DNA]</scope>
</reference>
<dbReference type="PROSITE" id="PS50865">
    <property type="entry name" value="ZF_MYND_2"/>
    <property type="match status" value="1"/>
</dbReference>
<keyword evidence="3" id="KW-0862">Zinc</keyword>
<keyword evidence="1" id="KW-0479">Metal-binding</keyword>
<keyword evidence="2 4" id="KW-0863">Zinc-finger</keyword>
<proteinExistence type="predicted"/>
<dbReference type="Gene3D" id="6.10.140.2220">
    <property type="match status" value="1"/>
</dbReference>
<accession>A0AAV2QU67</accession>